<feature type="active site" description="Charge relay system" evidence="9">
    <location>
        <position position="271"/>
    </location>
</feature>
<dbReference type="InterPro" id="IPR034213">
    <property type="entry name" value="S8_Vpr-like"/>
</dbReference>
<dbReference type="SUPFAM" id="SSF63446">
    <property type="entry name" value="Type I dockerin domain"/>
    <property type="match status" value="1"/>
</dbReference>
<reference evidence="15 16" key="1">
    <citation type="submission" date="2020-08" db="EMBL/GenBank/DDBJ databases">
        <title>A Genomic Blueprint of the Chicken Gut Microbiome.</title>
        <authorList>
            <person name="Gilroy R."/>
            <person name="Ravi A."/>
            <person name="Getino M."/>
            <person name="Pursley I."/>
            <person name="Horton D.L."/>
            <person name="Alikhan N.-F."/>
            <person name="Baker D."/>
            <person name="Gharbi K."/>
            <person name="Hall N."/>
            <person name="Watson M."/>
            <person name="Adriaenssens E.M."/>
            <person name="Foster-Nyarko E."/>
            <person name="Jarju S."/>
            <person name="Secka A."/>
            <person name="Antonio M."/>
            <person name="Oren A."/>
            <person name="Chaudhuri R."/>
            <person name="La Ragione R.M."/>
            <person name="Hildebrand F."/>
            <person name="Pallen M.J."/>
        </authorList>
    </citation>
    <scope>NUCLEOTIDE SEQUENCE [LARGE SCALE GENOMIC DNA]</scope>
    <source>
        <strain evidence="15 16">Sa3CUN1</strain>
    </source>
</reference>
<keyword evidence="3" id="KW-0964">Secreted</keyword>
<evidence type="ECO:0000256" key="10">
    <source>
        <dbReference type="RuleBase" id="RU003355"/>
    </source>
</evidence>
<dbReference type="NCBIfam" id="TIGR01167">
    <property type="entry name" value="LPXTG_anchor"/>
    <property type="match status" value="1"/>
</dbReference>
<dbReference type="InterPro" id="IPR050131">
    <property type="entry name" value="Peptidase_S8_subtilisin-like"/>
</dbReference>
<sequence length="1735" mass="191009">MKKNKLRGIIGIALVVSLGSNSLSYAKVNSRNDSQYAKLLSSIRNGNLIEESSGNSKISKDINLESDEVISVIVEFVSEPLAVENETSLFSLSESKVERDHRVFETFLGNMPQTYSDTPIEIKEEYYTVFNGVAMSIKSSELESLTKCDVVKKIHKDYEVSIATLDEENVDNETNNISNEVENNESITEENELKNETDILVNEEKIVNEVEEINKSEEDNIKDLEEKSENVEQVVLNGIEPFMMDSVPFLDIDDLHEEGIKGDGVKVGVLDTGIDYNHPDLIDAYRGVKAKDVDANNKDINSVKGWDFIDNDADPMETTYSDWKESGEEEFDYYGNAYYTSHGTHVSGTIAGQAANTGTDNAVLGVAPNVELYGYRVLGPRGSGATSGIIAGIEKAVNDGMDVINMSLGDSGTTDPFSPMVTAVNNSTLAGVVTVIANGNSGPNAGTSSAPGTAQLPISVGASSVDYEVDTYKISLEGLEINSQVMVKNLEIPFSNFENEDYELVYCGLGSEEEFAEVDVTGKVALIDRGTLTFVEKLQNAKDAGAAFAIIVNNVTGSTMPYIGESTNLNTLALSLESGQALKENLDKKIKLNPLDSIIVEGDKLTDFSSVGPVKRTYEIRPDVIAPGSQVFSTVPEYINDKNEDEDNYNVAYERMSGTSMATPHVAGIAALILQANPEYTPEDVKAALMNTSEKINKEDGSDYSVHQIGAGRVNPYEAVYEDVSFKAEYEVISGENRETYDNVTGMLSYGRVYKSEDKSNDVKKIIPVTVSNNSTETKSYDVSVHYSNSDRALSAEENNVNLNIVDTITVAPGSSKSFDAEIILPGTASNGTYEGYIFFEDTDSNEDYQMPFSVTLSIEGFSILDYPSMYEGRSKGISAFSTSALFNKSEYTYFTGSDVTVSMAVSEPVSVIHTFIKDKDTKEYIGHAGSQDGSWIVEDVESLVPNIMQGGLVSKIVNGNVTGEKSAVENGIYDLEVVVETYEGKTFSKTISMAVINDTNSDELTFNFNEGIIEVTDDLYSSEVWYDGEEHEGIWIRANVFNEYVDKMKEDYGLDYLKQEELNGLYANGYYPDGERIGMDVMSKEDGDVLIAGVERSDLEDGFFKVKLEYANVATVTDMPHNFIFVNKDTQYLSLDTNLERVTENDNLVASISLNNANNVTEGTFIVENYGNANLSLESITATNELKALLSENKEGVNISFKEIPADDERQLFEISFKLNGESIIGLNDNIKLFDVNYKVNKLDGLEEDLIDDEQFRYINLRGISGEFKNSNGDLVDVQVGTMDKNLLIESTERTLIYGTTRTYARGMKDAKVYAIDPDGNKYEPTYFKFDKMLEGGHMFAFNDLPIIEGDYKVVLETPGGFDSIVDVPGSRLNKENNRIGNIFAITSYSFTSSTPLQSKLGDVNEDGAIDILDAIEVGKLYVPTIFDTDIISSEYSENLSERVAADLTQDGVVNYNDMSAVIENYLMKDYLNEDAKEPQEVYDGNDIYDILEQCGYFDEQPDLNVTLEADKYELKAGETLNITATPPTEEVEFEYEFSVRGENDDEWTVIQERSGNKSTSWIPEEAGSYAVKVRIFYDPISYIWQDNKIVTVNQKDIVEPGEPVNPGGGDNNNNGNTPQNPGDGDDNSNNNNGNDSENNGNDQQNPENPDNEDDSDDVSNNDNGENNDNNPQNPDDNNGNNTGNPPTTEKPDDSKEITDKNNLPQTGGNNSIITLVFGLVSTIGGVIVSKKKK</sequence>
<feature type="domain" description="Gram-positive cocci surface proteins LPxTG" evidence="14">
    <location>
        <begin position="1705"/>
        <end position="1735"/>
    </location>
</feature>
<evidence type="ECO:0000256" key="6">
    <source>
        <dbReference type="ARBA" id="ARBA00022801"/>
    </source>
</evidence>
<dbReference type="Pfam" id="PF00404">
    <property type="entry name" value="Dockerin_1"/>
    <property type="match status" value="1"/>
</dbReference>
<dbReference type="InterPro" id="IPR000209">
    <property type="entry name" value="Peptidase_S8/S53_dom"/>
</dbReference>
<dbReference type="Gene3D" id="3.40.50.200">
    <property type="entry name" value="Peptidase S8/S53 domain"/>
    <property type="match status" value="1"/>
</dbReference>
<dbReference type="Gene3D" id="1.10.1330.10">
    <property type="entry name" value="Dockerin domain"/>
    <property type="match status" value="1"/>
</dbReference>
<keyword evidence="13" id="KW-0472">Membrane</keyword>
<feature type="coiled-coil region" evidence="11">
    <location>
        <begin position="170"/>
        <end position="234"/>
    </location>
</feature>
<evidence type="ECO:0000313" key="16">
    <source>
        <dbReference type="Proteomes" id="UP000640335"/>
    </source>
</evidence>
<dbReference type="Pfam" id="PF00082">
    <property type="entry name" value="Peptidase_S8"/>
    <property type="match status" value="1"/>
</dbReference>
<evidence type="ECO:0000256" key="12">
    <source>
        <dbReference type="SAM" id="MobiDB-lite"/>
    </source>
</evidence>
<feature type="compositionally biased region" description="Acidic residues" evidence="12">
    <location>
        <begin position="1651"/>
        <end position="1661"/>
    </location>
</feature>
<evidence type="ECO:0000256" key="7">
    <source>
        <dbReference type="ARBA" id="ARBA00022825"/>
    </source>
</evidence>
<dbReference type="Pfam" id="PF00746">
    <property type="entry name" value="Gram_pos_anchor"/>
    <property type="match status" value="1"/>
</dbReference>
<evidence type="ECO:0000256" key="3">
    <source>
        <dbReference type="ARBA" id="ARBA00022525"/>
    </source>
</evidence>
<dbReference type="PROSITE" id="PS00138">
    <property type="entry name" value="SUBTILASE_SER"/>
    <property type="match status" value="1"/>
</dbReference>
<dbReference type="PROSITE" id="PS50847">
    <property type="entry name" value="GRAM_POS_ANCHORING"/>
    <property type="match status" value="1"/>
</dbReference>
<dbReference type="SUPFAM" id="SSF52743">
    <property type="entry name" value="Subtilisin-like"/>
    <property type="match status" value="1"/>
</dbReference>
<dbReference type="PANTHER" id="PTHR43806:SF65">
    <property type="entry name" value="SERINE PROTEASE APRX"/>
    <property type="match status" value="1"/>
</dbReference>
<keyword evidence="2" id="KW-0134">Cell wall</keyword>
<gene>
    <name evidence="15" type="ORF">H9660_01420</name>
</gene>
<feature type="active site" description="Charge relay system" evidence="9">
    <location>
        <position position="342"/>
    </location>
</feature>
<feature type="compositionally biased region" description="Polar residues" evidence="12">
    <location>
        <begin position="1702"/>
        <end position="1712"/>
    </location>
</feature>
<evidence type="ECO:0000313" key="15">
    <source>
        <dbReference type="EMBL" id="MBD7913800.1"/>
    </source>
</evidence>
<accession>A0ABR8Q062</accession>
<dbReference type="CDD" id="cd07474">
    <property type="entry name" value="Peptidases_S8_subtilisin_Vpr-like"/>
    <property type="match status" value="1"/>
</dbReference>
<dbReference type="InterPro" id="IPR036439">
    <property type="entry name" value="Dockerin_dom_sf"/>
</dbReference>
<keyword evidence="5" id="KW-0732">Signal</keyword>
<dbReference type="InterPro" id="IPR022398">
    <property type="entry name" value="Peptidase_S8_His-AS"/>
</dbReference>
<dbReference type="InterPro" id="IPR010435">
    <property type="entry name" value="C5a/SBT2-like_Fn3"/>
</dbReference>
<keyword evidence="6 9" id="KW-0378">Hydrolase</keyword>
<dbReference type="SUPFAM" id="SSF52025">
    <property type="entry name" value="PA domain"/>
    <property type="match status" value="1"/>
</dbReference>
<dbReference type="Gene3D" id="3.50.30.30">
    <property type="match status" value="1"/>
</dbReference>
<keyword evidence="4 9" id="KW-0645">Protease</keyword>
<feature type="transmembrane region" description="Helical" evidence="13">
    <location>
        <begin position="1713"/>
        <end position="1731"/>
    </location>
</feature>
<feature type="active site" description="Charge relay system" evidence="9">
    <location>
        <position position="660"/>
    </location>
</feature>
<dbReference type="RefSeq" id="WP_191747809.1">
    <property type="nucleotide sequence ID" value="NZ_JACSQZ010000003.1"/>
</dbReference>
<keyword evidence="13" id="KW-0812">Transmembrane</keyword>
<evidence type="ECO:0000256" key="5">
    <source>
        <dbReference type="ARBA" id="ARBA00022729"/>
    </source>
</evidence>
<dbReference type="Proteomes" id="UP000640335">
    <property type="component" value="Unassembled WGS sequence"/>
</dbReference>
<dbReference type="InterPro" id="IPR010259">
    <property type="entry name" value="S8pro/Inhibitor_I9"/>
</dbReference>
<name>A0ABR8Q062_9CLOT</name>
<keyword evidence="16" id="KW-1185">Reference proteome</keyword>
<comment type="similarity">
    <text evidence="1 9 10">Belongs to the peptidase S8 family.</text>
</comment>
<dbReference type="InterPro" id="IPR019931">
    <property type="entry name" value="LPXTG_anchor"/>
</dbReference>
<proteinExistence type="inferred from homology"/>
<keyword evidence="8" id="KW-0572">Peptidoglycan-anchor</keyword>
<dbReference type="InterPro" id="IPR046450">
    <property type="entry name" value="PA_dom_sf"/>
</dbReference>
<comment type="caution">
    <text evidence="15">The sequence shown here is derived from an EMBL/GenBank/DDBJ whole genome shotgun (WGS) entry which is preliminary data.</text>
</comment>
<dbReference type="Pfam" id="PF02225">
    <property type="entry name" value="PA"/>
    <property type="match status" value="1"/>
</dbReference>
<dbReference type="EMBL" id="JACSQZ010000003">
    <property type="protein sequence ID" value="MBD7913800.1"/>
    <property type="molecule type" value="Genomic_DNA"/>
</dbReference>
<dbReference type="InterPro" id="IPR003137">
    <property type="entry name" value="PA_domain"/>
</dbReference>
<feature type="region of interest" description="Disordered" evidence="12">
    <location>
        <begin position="1600"/>
        <end position="1712"/>
    </location>
</feature>
<keyword evidence="7 9" id="KW-0720">Serine protease</keyword>
<dbReference type="Pfam" id="PF05922">
    <property type="entry name" value="Inhibitor_I9"/>
    <property type="match status" value="1"/>
</dbReference>
<protein>
    <submittedName>
        <fullName evidence="15">S8 family serine peptidase</fullName>
    </submittedName>
</protein>
<dbReference type="PANTHER" id="PTHR43806">
    <property type="entry name" value="PEPTIDASE S8"/>
    <property type="match status" value="1"/>
</dbReference>
<dbReference type="InterPro" id="IPR002105">
    <property type="entry name" value="Dockerin_1_rpt"/>
</dbReference>
<keyword evidence="11" id="KW-0175">Coiled coil</keyword>
<dbReference type="PROSITE" id="PS00136">
    <property type="entry name" value="SUBTILASE_ASP"/>
    <property type="match status" value="1"/>
</dbReference>
<evidence type="ECO:0000256" key="11">
    <source>
        <dbReference type="SAM" id="Coils"/>
    </source>
</evidence>
<feature type="compositionally biased region" description="Basic and acidic residues" evidence="12">
    <location>
        <begin position="1691"/>
        <end position="1701"/>
    </location>
</feature>
<evidence type="ECO:0000256" key="13">
    <source>
        <dbReference type="SAM" id="Phobius"/>
    </source>
</evidence>
<dbReference type="InterPro" id="IPR023827">
    <property type="entry name" value="Peptidase_S8_Asp-AS"/>
</dbReference>
<dbReference type="InterPro" id="IPR023828">
    <property type="entry name" value="Peptidase_S8_Ser-AS"/>
</dbReference>
<evidence type="ECO:0000256" key="2">
    <source>
        <dbReference type="ARBA" id="ARBA00022512"/>
    </source>
</evidence>
<feature type="compositionally biased region" description="Low complexity" evidence="12">
    <location>
        <begin position="1662"/>
        <end position="1688"/>
    </location>
</feature>
<evidence type="ECO:0000256" key="9">
    <source>
        <dbReference type="PROSITE-ProRule" id="PRU01240"/>
    </source>
</evidence>
<evidence type="ECO:0000256" key="1">
    <source>
        <dbReference type="ARBA" id="ARBA00011073"/>
    </source>
</evidence>
<keyword evidence="13" id="KW-1133">Transmembrane helix</keyword>
<dbReference type="CDD" id="cd02133">
    <property type="entry name" value="PA_C5a_like"/>
    <property type="match status" value="1"/>
</dbReference>
<dbReference type="PROSITE" id="PS00137">
    <property type="entry name" value="SUBTILASE_HIS"/>
    <property type="match status" value="1"/>
</dbReference>
<evidence type="ECO:0000259" key="14">
    <source>
        <dbReference type="PROSITE" id="PS50847"/>
    </source>
</evidence>
<dbReference type="PROSITE" id="PS51892">
    <property type="entry name" value="SUBTILASE"/>
    <property type="match status" value="1"/>
</dbReference>
<dbReference type="Pfam" id="PF06280">
    <property type="entry name" value="fn3_5"/>
    <property type="match status" value="1"/>
</dbReference>
<organism evidence="15 16">
    <name type="scientific">Clostridium gallinarum</name>
    <dbReference type="NCBI Taxonomy" id="2762246"/>
    <lineage>
        <taxon>Bacteria</taxon>
        <taxon>Bacillati</taxon>
        <taxon>Bacillota</taxon>
        <taxon>Clostridia</taxon>
        <taxon>Eubacteriales</taxon>
        <taxon>Clostridiaceae</taxon>
        <taxon>Clostridium</taxon>
    </lineage>
</organism>
<dbReference type="PRINTS" id="PR00723">
    <property type="entry name" value="SUBTILISIN"/>
</dbReference>
<dbReference type="InterPro" id="IPR036852">
    <property type="entry name" value="Peptidase_S8/S53_dom_sf"/>
</dbReference>
<feature type="compositionally biased region" description="Low complexity" evidence="12">
    <location>
        <begin position="1602"/>
        <end position="1650"/>
    </location>
</feature>
<dbReference type="InterPro" id="IPR015500">
    <property type="entry name" value="Peptidase_S8_subtilisin-rel"/>
</dbReference>
<evidence type="ECO:0000256" key="8">
    <source>
        <dbReference type="ARBA" id="ARBA00023088"/>
    </source>
</evidence>
<evidence type="ECO:0000256" key="4">
    <source>
        <dbReference type="ARBA" id="ARBA00022670"/>
    </source>
</evidence>